<evidence type="ECO:0000259" key="4">
    <source>
        <dbReference type="Pfam" id="PF07638"/>
    </source>
</evidence>
<dbReference type="Proteomes" id="UP000199603">
    <property type="component" value="Unassembled WGS sequence"/>
</dbReference>
<dbReference type="RefSeq" id="WP_091239319.1">
    <property type="nucleotide sequence ID" value="NZ_FNAG01000001.1"/>
</dbReference>
<feature type="domain" description="RNA polymerase sigma-70 ECF-like HTH" evidence="4">
    <location>
        <begin position="3"/>
        <end position="182"/>
    </location>
</feature>
<dbReference type="AlphaFoldDB" id="A0A1G6T9H2"/>
<dbReference type="InterPro" id="IPR013324">
    <property type="entry name" value="RNA_pol_sigma_r3/r4-like"/>
</dbReference>
<dbReference type="PANTHER" id="PTHR43133:SF39">
    <property type="entry name" value="SIMILAR TO RNA POLYMERASE SIGMA-E FACTOR"/>
    <property type="match status" value="1"/>
</dbReference>
<organism evidence="5 6">
    <name type="scientific">Aquimonas voraii</name>
    <dbReference type="NCBI Taxonomy" id="265719"/>
    <lineage>
        <taxon>Bacteria</taxon>
        <taxon>Pseudomonadati</taxon>
        <taxon>Pseudomonadota</taxon>
        <taxon>Gammaproteobacteria</taxon>
        <taxon>Lysobacterales</taxon>
        <taxon>Lysobacteraceae</taxon>
        <taxon>Aquimonas</taxon>
    </lineage>
</organism>
<dbReference type="Gene3D" id="1.10.10.10">
    <property type="entry name" value="Winged helix-like DNA-binding domain superfamily/Winged helix DNA-binding domain"/>
    <property type="match status" value="1"/>
</dbReference>
<keyword evidence="6" id="KW-1185">Reference proteome</keyword>
<evidence type="ECO:0000256" key="3">
    <source>
        <dbReference type="ARBA" id="ARBA00023163"/>
    </source>
</evidence>
<keyword evidence="2" id="KW-0731">Sigma factor</keyword>
<dbReference type="Pfam" id="PF07638">
    <property type="entry name" value="Sigma70_ECF"/>
    <property type="match status" value="1"/>
</dbReference>
<name>A0A1G6T9H2_9GAMM</name>
<keyword evidence="3" id="KW-0804">Transcription</keyword>
<dbReference type="InterPro" id="IPR036388">
    <property type="entry name" value="WH-like_DNA-bd_sf"/>
</dbReference>
<dbReference type="InterPro" id="IPR011517">
    <property type="entry name" value="RNA_pol_sigma70_ECF-like"/>
</dbReference>
<dbReference type="OrthoDB" id="6023540at2"/>
<evidence type="ECO:0000313" key="6">
    <source>
        <dbReference type="Proteomes" id="UP000199603"/>
    </source>
</evidence>
<gene>
    <name evidence="5" type="ORF">SAMN04488509_101919</name>
</gene>
<dbReference type="GO" id="GO:0016987">
    <property type="term" value="F:sigma factor activity"/>
    <property type="evidence" value="ECO:0007669"/>
    <property type="project" value="UniProtKB-KW"/>
</dbReference>
<dbReference type="NCBIfam" id="TIGR02937">
    <property type="entry name" value="sigma70-ECF"/>
    <property type="match status" value="1"/>
</dbReference>
<dbReference type="InterPro" id="IPR039425">
    <property type="entry name" value="RNA_pol_sigma-70-like"/>
</dbReference>
<evidence type="ECO:0000256" key="2">
    <source>
        <dbReference type="ARBA" id="ARBA00023082"/>
    </source>
</evidence>
<dbReference type="SUPFAM" id="SSF88659">
    <property type="entry name" value="Sigma3 and sigma4 domains of RNA polymerase sigma factors"/>
    <property type="match status" value="1"/>
</dbReference>
<dbReference type="GO" id="GO:0006352">
    <property type="term" value="P:DNA-templated transcription initiation"/>
    <property type="evidence" value="ECO:0007669"/>
    <property type="project" value="InterPro"/>
</dbReference>
<keyword evidence="1" id="KW-0805">Transcription regulation</keyword>
<evidence type="ECO:0000313" key="5">
    <source>
        <dbReference type="EMBL" id="SDD24985.1"/>
    </source>
</evidence>
<accession>A0A1G6T9H2</accession>
<dbReference type="EMBL" id="FNAG01000001">
    <property type="protein sequence ID" value="SDD24985.1"/>
    <property type="molecule type" value="Genomic_DNA"/>
</dbReference>
<dbReference type="InterPro" id="IPR053812">
    <property type="entry name" value="HTH_Sigma70_ECF-like"/>
</dbReference>
<dbReference type="PANTHER" id="PTHR43133">
    <property type="entry name" value="RNA POLYMERASE ECF-TYPE SIGMA FACTO"/>
    <property type="match status" value="1"/>
</dbReference>
<dbReference type="NCBIfam" id="TIGR02999">
    <property type="entry name" value="Sig-70_X6"/>
    <property type="match status" value="1"/>
</dbReference>
<sequence length="187" mass="21194">MDADITQLLQRHRSGERAAFDALVPMVYGRLREIAKRQRRRDGLGGETLSTTALLQEAWLQLVDETGVDWQSRTHFFAICARAMRRILVDAARARCRDKRGGGQPDLTLTPDLVAIDTQAEDILAVDLALEQLRQFNERLAQVVECRYFGGLSEEETAAALDTSLRTVQRDWLRARAWLLKAFQGEP</sequence>
<reference evidence="5 6" key="1">
    <citation type="submission" date="2016-10" db="EMBL/GenBank/DDBJ databases">
        <authorList>
            <person name="de Groot N.N."/>
        </authorList>
    </citation>
    <scope>NUCLEOTIDE SEQUENCE [LARGE SCALE GENOMIC DNA]</scope>
    <source>
        <strain evidence="5 6">DSM 16957</strain>
    </source>
</reference>
<proteinExistence type="predicted"/>
<dbReference type="InterPro" id="IPR014284">
    <property type="entry name" value="RNA_pol_sigma-70_dom"/>
</dbReference>
<protein>
    <submittedName>
        <fullName evidence="5">RNA polymerase, sigma subunit, ECF family</fullName>
    </submittedName>
</protein>
<evidence type="ECO:0000256" key="1">
    <source>
        <dbReference type="ARBA" id="ARBA00023015"/>
    </source>
</evidence>
<dbReference type="STRING" id="265719.SAMN04488509_101919"/>